<feature type="compositionally biased region" description="Polar residues" evidence="1">
    <location>
        <begin position="273"/>
        <end position="286"/>
    </location>
</feature>
<dbReference type="Proteomes" id="UP000271974">
    <property type="component" value="Unassembled WGS sequence"/>
</dbReference>
<keyword evidence="3" id="KW-1185">Reference proteome</keyword>
<feature type="region of interest" description="Disordered" evidence="1">
    <location>
        <begin position="1"/>
        <end position="69"/>
    </location>
</feature>
<reference evidence="2 3" key="1">
    <citation type="submission" date="2019-01" db="EMBL/GenBank/DDBJ databases">
        <title>A draft genome assembly of the solar-powered sea slug Elysia chlorotica.</title>
        <authorList>
            <person name="Cai H."/>
            <person name="Li Q."/>
            <person name="Fang X."/>
            <person name="Li J."/>
            <person name="Curtis N.E."/>
            <person name="Altenburger A."/>
            <person name="Shibata T."/>
            <person name="Feng M."/>
            <person name="Maeda T."/>
            <person name="Schwartz J.A."/>
            <person name="Shigenobu S."/>
            <person name="Lundholm N."/>
            <person name="Nishiyama T."/>
            <person name="Yang H."/>
            <person name="Hasebe M."/>
            <person name="Li S."/>
            <person name="Pierce S.K."/>
            <person name="Wang J."/>
        </authorList>
    </citation>
    <scope>NUCLEOTIDE SEQUENCE [LARGE SCALE GENOMIC DNA]</scope>
    <source>
        <strain evidence="2">EC2010</strain>
        <tissue evidence="2">Whole organism of an adult</tissue>
    </source>
</reference>
<dbReference type="OrthoDB" id="9948935at2759"/>
<evidence type="ECO:0000313" key="3">
    <source>
        <dbReference type="Proteomes" id="UP000271974"/>
    </source>
</evidence>
<feature type="non-terminal residue" evidence="2">
    <location>
        <position position="1"/>
    </location>
</feature>
<dbReference type="AlphaFoldDB" id="A0A3S1BPD6"/>
<comment type="caution">
    <text evidence="2">The sequence shown here is derived from an EMBL/GenBank/DDBJ whole genome shotgun (WGS) entry which is preliminary data.</text>
</comment>
<protein>
    <submittedName>
        <fullName evidence="2">Uncharacterized protein</fullName>
    </submittedName>
</protein>
<sequence>HKHRLESQESEPLSDQTNVPKSPNRVRPSSSSYSSSYQPLSESGMGSWKKERNSWNEGSSWKDGILKNLKENGNSSSEYKTALNDLNSPEGGGGDGNGKSIPFFDVRSGKYYGNGKDLTPVVMRNGVLSDEQERHGTSQQLKEKSCAADATWGERKAWMDSALSWLRTELAGLRDMDNLLICQFRRCQDTIETLKTQRDVWEGLSEEGEECEYWDDYEINEFNKKYLDSPGGSSCSQLSPGSRNSSLYDVTSVSAPRLALPGESRGSRGQIVTGANSVTQDVEATV</sequence>
<feature type="region of interest" description="Disordered" evidence="1">
    <location>
        <begin position="259"/>
        <end position="286"/>
    </location>
</feature>
<feature type="compositionally biased region" description="Polar residues" evidence="1">
    <location>
        <begin position="10"/>
        <end position="21"/>
    </location>
</feature>
<gene>
    <name evidence="2" type="ORF">EGW08_003947</name>
</gene>
<accession>A0A3S1BPD6</accession>
<evidence type="ECO:0000313" key="2">
    <source>
        <dbReference type="EMBL" id="RUS88309.1"/>
    </source>
</evidence>
<feature type="region of interest" description="Disordered" evidence="1">
    <location>
        <begin position="80"/>
        <end position="99"/>
    </location>
</feature>
<dbReference type="EMBL" id="RQTK01000087">
    <property type="protein sequence ID" value="RUS88309.1"/>
    <property type="molecule type" value="Genomic_DNA"/>
</dbReference>
<proteinExistence type="predicted"/>
<evidence type="ECO:0000256" key="1">
    <source>
        <dbReference type="SAM" id="MobiDB-lite"/>
    </source>
</evidence>
<organism evidence="2 3">
    <name type="scientific">Elysia chlorotica</name>
    <name type="common">Eastern emerald elysia</name>
    <name type="synonym">Sea slug</name>
    <dbReference type="NCBI Taxonomy" id="188477"/>
    <lineage>
        <taxon>Eukaryota</taxon>
        <taxon>Metazoa</taxon>
        <taxon>Spiralia</taxon>
        <taxon>Lophotrochozoa</taxon>
        <taxon>Mollusca</taxon>
        <taxon>Gastropoda</taxon>
        <taxon>Heterobranchia</taxon>
        <taxon>Euthyneura</taxon>
        <taxon>Panpulmonata</taxon>
        <taxon>Sacoglossa</taxon>
        <taxon>Placobranchoidea</taxon>
        <taxon>Plakobranchidae</taxon>
        <taxon>Elysia</taxon>
    </lineage>
</organism>
<name>A0A3S1BPD6_ELYCH</name>